<protein>
    <submittedName>
        <fullName evidence="2">Uncharacterized protein</fullName>
    </submittedName>
</protein>
<keyword evidence="1" id="KW-0812">Transmembrane</keyword>
<gene>
    <name evidence="2" type="ORF">ACFQVD_08685</name>
</gene>
<sequence length="166" mass="18049">MSRAALLPDAEGIGFLVVIVLLVGLSLAQFAGQAFIVKRWPTRTSLDSFFARRRRRLVDAYLGGSGQAADGTALFVQLPGAAATGLWGLSAIVVQIDGSGNDRLLPLALGLFVSGLVPGIIVIWRRGVGPPERIKPVWLIEEEREREAAGEIMRYGRGWVRIRTTR</sequence>
<feature type="transmembrane region" description="Helical" evidence="1">
    <location>
        <begin position="12"/>
        <end position="37"/>
    </location>
</feature>
<comment type="caution">
    <text evidence="2">The sequence shown here is derived from an EMBL/GenBank/DDBJ whole genome shotgun (WGS) entry which is preliminary data.</text>
</comment>
<evidence type="ECO:0000256" key="1">
    <source>
        <dbReference type="SAM" id="Phobius"/>
    </source>
</evidence>
<feature type="transmembrane region" description="Helical" evidence="1">
    <location>
        <begin position="104"/>
        <end position="124"/>
    </location>
</feature>
<name>A0ABW2SV60_9ACTN</name>
<evidence type="ECO:0000313" key="2">
    <source>
        <dbReference type="EMBL" id="MFC7600180.1"/>
    </source>
</evidence>
<dbReference type="Proteomes" id="UP001596514">
    <property type="component" value="Unassembled WGS sequence"/>
</dbReference>
<dbReference type="RefSeq" id="WP_343971254.1">
    <property type="nucleotide sequence ID" value="NZ_BAAAGK010000088.1"/>
</dbReference>
<dbReference type="EMBL" id="JBHTEE010000001">
    <property type="protein sequence ID" value="MFC7600180.1"/>
    <property type="molecule type" value="Genomic_DNA"/>
</dbReference>
<keyword evidence="3" id="KW-1185">Reference proteome</keyword>
<organism evidence="2 3">
    <name type="scientific">Streptosporangium amethystogenes subsp. fukuiense</name>
    <dbReference type="NCBI Taxonomy" id="698418"/>
    <lineage>
        <taxon>Bacteria</taxon>
        <taxon>Bacillati</taxon>
        <taxon>Actinomycetota</taxon>
        <taxon>Actinomycetes</taxon>
        <taxon>Streptosporangiales</taxon>
        <taxon>Streptosporangiaceae</taxon>
        <taxon>Streptosporangium</taxon>
    </lineage>
</organism>
<accession>A0ABW2SV60</accession>
<evidence type="ECO:0000313" key="3">
    <source>
        <dbReference type="Proteomes" id="UP001596514"/>
    </source>
</evidence>
<reference evidence="3" key="1">
    <citation type="journal article" date="2019" name="Int. J. Syst. Evol. Microbiol.">
        <title>The Global Catalogue of Microorganisms (GCM) 10K type strain sequencing project: providing services to taxonomists for standard genome sequencing and annotation.</title>
        <authorList>
            <consortium name="The Broad Institute Genomics Platform"/>
            <consortium name="The Broad Institute Genome Sequencing Center for Infectious Disease"/>
            <person name="Wu L."/>
            <person name="Ma J."/>
        </authorList>
    </citation>
    <scope>NUCLEOTIDE SEQUENCE [LARGE SCALE GENOMIC DNA]</scope>
    <source>
        <strain evidence="3">JCM 10083</strain>
    </source>
</reference>
<keyword evidence="1" id="KW-1133">Transmembrane helix</keyword>
<keyword evidence="1" id="KW-0472">Membrane</keyword>
<proteinExistence type="predicted"/>